<reference evidence="1 2" key="1">
    <citation type="journal article" date="2024" name="J Genomics">
        <title>Draft genome sequencing and assembly of Favolaschia claudopus CIRM-BRFM 2984 isolated from oak limbs.</title>
        <authorList>
            <person name="Navarro D."/>
            <person name="Drula E."/>
            <person name="Chaduli D."/>
            <person name="Cazenave R."/>
            <person name="Ahrendt S."/>
            <person name="Wang J."/>
            <person name="Lipzen A."/>
            <person name="Daum C."/>
            <person name="Barry K."/>
            <person name="Grigoriev I.V."/>
            <person name="Favel A."/>
            <person name="Rosso M.N."/>
            <person name="Martin F."/>
        </authorList>
    </citation>
    <scope>NUCLEOTIDE SEQUENCE [LARGE SCALE GENOMIC DNA]</scope>
    <source>
        <strain evidence="1 2">CIRM-BRFM 2984</strain>
    </source>
</reference>
<accession>A0AAW0AES9</accession>
<evidence type="ECO:0000313" key="1">
    <source>
        <dbReference type="EMBL" id="KAK7007538.1"/>
    </source>
</evidence>
<evidence type="ECO:0000313" key="2">
    <source>
        <dbReference type="Proteomes" id="UP001362999"/>
    </source>
</evidence>
<keyword evidence="2" id="KW-1185">Reference proteome</keyword>
<gene>
    <name evidence="1" type="ORF">R3P38DRAFT_2792307</name>
</gene>
<name>A0AAW0AES9_9AGAR</name>
<dbReference type="Proteomes" id="UP001362999">
    <property type="component" value="Unassembled WGS sequence"/>
</dbReference>
<organism evidence="1 2">
    <name type="scientific">Favolaschia claudopus</name>
    <dbReference type="NCBI Taxonomy" id="2862362"/>
    <lineage>
        <taxon>Eukaryota</taxon>
        <taxon>Fungi</taxon>
        <taxon>Dikarya</taxon>
        <taxon>Basidiomycota</taxon>
        <taxon>Agaricomycotina</taxon>
        <taxon>Agaricomycetes</taxon>
        <taxon>Agaricomycetidae</taxon>
        <taxon>Agaricales</taxon>
        <taxon>Marasmiineae</taxon>
        <taxon>Mycenaceae</taxon>
        <taxon>Favolaschia</taxon>
    </lineage>
</organism>
<proteinExistence type="predicted"/>
<comment type="caution">
    <text evidence="1">The sequence shown here is derived from an EMBL/GenBank/DDBJ whole genome shotgun (WGS) entry which is preliminary data.</text>
</comment>
<dbReference type="AlphaFoldDB" id="A0AAW0AES9"/>
<dbReference type="EMBL" id="JAWWNJ010000070">
    <property type="protein sequence ID" value="KAK7007538.1"/>
    <property type="molecule type" value="Genomic_DNA"/>
</dbReference>
<sequence>MDGEGLEVMAMVTRQSRHSGNRIAGALSFQPPPPNSQTREVVGVYGVRCFTKIFGLNSRAPEQNLTETLPTVLVLSKLPSRRKVQTDIQGFISTLPSGSRAKRPVPTKVDDESILRVSVIIRTFLPVLQATESLISACCAQNQIVLADNDDFEGWLNFEQCSIYSHTGDDSSTQVIQSFNFELRNGHSSVQITMCQRDKSMNEKEKAKQSLLGFP</sequence>
<protein>
    <submittedName>
        <fullName evidence="1">Uncharacterized protein</fullName>
    </submittedName>
</protein>